<dbReference type="SUPFAM" id="SSF103481">
    <property type="entry name" value="Multidrug resistance efflux transporter EmrE"/>
    <property type="match status" value="2"/>
</dbReference>
<comment type="caution">
    <text evidence="4">The sequence shown here is derived from an EMBL/GenBank/DDBJ whole genome shotgun (WGS) entry which is preliminary data.</text>
</comment>
<reference evidence="4 5" key="1">
    <citation type="submission" date="2023-11" db="EMBL/GenBank/DDBJ databases">
        <title>Draft genome sequence of a psychrophilic Clostridium strain from permafrost water brine.</title>
        <authorList>
            <person name="Shcherbakova V.A."/>
            <person name="Trubitsyn V.E."/>
            <person name="Zakharyuk A.G."/>
        </authorList>
    </citation>
    <scope>NUCLEOTIDE SEQUENCE [LARGE SCALE GENOMIC DNA]</scope>
    <source>
        <strain evidence="4 5">14F</strain>
    </source>
</reference>
<feature type="domain" description="EamA" evidence="3">
    <location>
        <begin position="15"/>
        <end position="146"/>
    </location>
</feature>
<dbReference type="PANTHER" id="PTHR12715:SF4">
    <property type="entry name" value="EAMA DOMAIN-CONTAINING PROTEIN"/>
    <property type="match status" value="1"/>
</dbReference>
<evidence type="ECO:0000259" key="3">
    <source>
        <dbReference type="Pfam" id="PF00892"/>
    </source>
</evidence>
<feature type="transmembrane region" description="Helical" evidence="2">
    <location>
        <begin position="130"/>
        <end position="151"/>
    </location>
</feature>
<gene>
    <name evidence="4" type="ORF">SJI18_02060</name>
</gene>
<keyword evidence="2" id="KW-0812">Transmembrane</keyword>
<protein>
    <submittedName>
        <fullName evidence="4">EamA family transporter</fullName>
    </submittedName>
</protein>
<dbReference type="InterPro" id="IPR000620">
    <property type="entry name" value="EamA_dom"/>
</dbReference>
<sequence>MNYMINKIKTTNVSVLIYAFITVFLWASAFVFTKVALVSFTPEALGSVRYLFASILLLVFAFIKKISLPKIKDVPMFFLSGLVGFALYVYAFNEGSVSVSAATASILISTAPIITAILAVIFYKEKINKVCWFALVIEFLGIIIIALNGGVFSISKGIEWILIAALCLAIYNIIQRKILKKYTPLEATTYSIFAGTILLTVFLKDGLMQLSNAPVLQIVNVIYLGVFPGAIAYLFWVMAISKAKKVTTVTNFMFITPLLSTIMGLIVIREVPSFITIVGGCIIVGASILFQKLSLK</sequence>
<feature type="transmembrane region" description="Helical" evidence="2">
    <location>
        <begin position="75"/>
        <end position="93"/>
    </location>
</feature>
<feature type="transmembrane region" description="Helical" evidence="2">
    <location>
        <begin position="186"/>
        <end position="203"/>
    </location>
</feature>
<feature type="transmembrane region" description="Helical" evidence="2">
    <location>
        <begin position="44"/>
        <end position="63"/>
    </location>
</feature>
<dbReference type="InterPro" id="IPR052756">
    <property type="entry name" value="Alkyne_AA_exporter"/>
</dbReference>
<proteinExistence type="inferred from homology"/>
<organism evidence="4 5">
    <name type="scientific">Clostridium frigoriphilum</name>
    <dbReference type="NCBI Taxonomy" id="443253"/>
    <lineage>
        <taxon>Bacteria</taxon>
        <taxon>Bacillati</taxon>
        <taxon>Bacillota</taxon>
        <taxon>Clostridia</taxon>
        <taxon>Eubacteriales</taxon>
        <taxon>Clostridiaceae</taxon>
        <taxon>Clostridium</taxon>
    </lineage>
</organism>
<dbReference type="RefSeq" id="WP_253201615.1">
    <property type="nucleotide sequence ID" value="NZ_JAZHFS010000001.1"/>
</dbReference>
<dbReference type="EMBL" id="JAZHFS010000001">
    <property type="protein sequence ID" value="MEF2111085.1"/>
    <property type="molecule type" value="Genomic_DNA"/>
</dbReference>
<evidence type="ECO:0000256" key="1">
    <source>
        <dbReference type="ARBA" id="ARBA00007362"/>
    </source>
</evidence>
<dbReference type="Proteomes" id="UP001498469">
    <property type="component" value="Unassembled WGS sequence"/>
</dbReference>
<keyword evidence="2" id="KW-1133">Transmembrane helix</keyword>
<feature type="transmembrane region" description="Helical" evidence="2">
    <location>
        <begin position="12"/>
        <end position="32"/>
    </location>
</feature>
<name>A0ABU7UI58_9CLOT</name>
<evidence type="ECO:0000313" key="5">
    <source>
        <dbReference type="Proteomes" id="UP001498469"/>
    </source>
</evidence>
<feature type="transmembrane region" description="Helical" evidence="2">
    <location>
        <begin position="274"/>
        <end position="290"/>
    </location>
</feature>
<feature type="transmembrane region" description="Helical" evidence="2">
    <location>
        <begin position="215"/>
        <end position="237"/>
    </location>
</feature>
<feature type="transmembrane region" description="Helical" evidence="2">
    <location>
        <begin position="99"/>
        <end position="123"/>
    </location>
</feature>
<feature type="domain" description="EamA" evidence="3">
    <location>
        <begin position="156"/>
        <end position="289"/>
    </location>
</feature>
<feature type="transmembrane region" description="Helical" evidence="2">
    <location>
        <begin position="157"/>
        <end position="174"/>
    </location>
</feature>
<dbReference type="InterPro" id="IPR037185">
    <property type="entry name" value="EmrE-like"/>
</dbReference>
<comment type="similarity">
    <text evidence="1">Belongs to the EamA transporter family.</text>
</comment>
<keyword evidence="2" id="KW-0472">Membrane</keyword>
<dbReference type="Pfam" id="PF00892">
    <property type="entry name" value="EamA"/>
    <property type="match status" value="2"/>
</dbReference>
<evidence type="ECO:0000256" key="2">
    <source>
        <dbReference type="SAM" id="Phobius"/>
    </source>
</evidence>
<dbReference type="PANTHER" id="PTHR12715">
    <property type="entry name" value="TRANSPORTER, DRUG/METABOLITE EXPORTER FAMILY"/>
    <property type="match status" value="1"/>
</dbReference>
<feature type="transmembrane region" description="Helical" evidence="2">
    <location>
        <begin position="249"/>
        <end position="268"/>
    </location>
</feature>
<keyword evidence="5" id="KW-1185">Reference proteome</keyword>
<accession>A0ABU7UI58</accession>
<evidence type="ECO:0000313" key="4">
    <source>
        <dbReference type="EMBL" id="MEF2111085.1"/>
    </source>
</evidence>